<feature type="disulfide bond" evidence="7">
    <location>
        <begin position="128"/>
        <end position="137"/>
    </location>
</feature>
<keyword evidence="2" id="KW-0813">Transport</keyword>
<evidence type="ECO:0000313" key="9">
    <source>
        <dbReference type="EMBL" id="OWF55776.1"/>
    </source>
</evidence>
<dbReference type="EMBL" id="NEDP02000472">
    <property type="protein sequence ID" value="OWF55776.1"/>
    <property type="molecule type" value="Genomic_DNA"/>
</dbReference>
<evidence type="ECO:0000256" key="2">
    <source>
        <dbReference type="ARBA" id="ARBA00022448"/>
    </source>
</evidence>
<sequence length="174" mass="19511">MANTSAVNVKWTSRVEFIVALLGYSIGMPEFWRVPYLTYRNGGGPFIIAYILLMLVCGLPLYFLELALSQFSGKGPWRFWDICPLLRGMGIAIAVINALSAVNTAIMGAWSIEYFVNSFKIVLPWTNCDNDWNTPACYREGSHTETGNVSLYNSTGNYSMMTTSMFPPRCLMVE</sequence>
<dbReference type="PANTHER" id="PTHR11616:SF240">
    <property type="entry name" value="BLOATED TUBULES, ISOFORM B-RELATED"/>
    <property type="match status" value="1"/>
</dbReference>
<feature type="binding site" evidence="6">
    <location>
        <position position="23"/>
    </location>
    <ligand>
        <name>Na(+)</name>
        <dbReference type="ChEBI" id="CHEBI:29101"/>
        <label>1</label>
    </ligand>
</feature>
<comment type="caution">
    <text evidence="9">The sequence shown here is derived from an EMBL/GenBank/DDBJ whole genome shotgun (WGS) entry which is preliminary data.</text>
</comment>
<feature type="transmembrane region" description="Helical" evidence="8">
    <location>
        <begin position="12"/>
        <end position="32"/>
    </location>
</feature>
<evidence type="ECO:0000256" key="1">
    <source>
        <dbReference type="ARBA" id="ARBA00004141"/>
    </source>
</evidence>
<dbReference type="InterPro" id="IPR037272">
    <property type="entry name" value="SNS_sf"/>
</dbReference>
<dbReference type="AlphaFoldDB" id="A0A210R483"/>
<accession>A0A210R483</accession>
<proteinExistence type="predicted"/>
<gene>
    <name evidence="9" type="ORF">KP79_PYT16746</name>
</gene>
<dbReference type="Pfam" id="PF00209">
    <property type="entry name" value="SNF"/>
    <property type="match status" value="1"/>
</dbReference>
<keyword evidence="4 8" id="KW-1133">Transmembrane helix</keyword>
<comment type="subcellular location">
    <subcellularLocation>
        <location evidence="1">Membrane</location>
        <topology evidence="1">Multi-pass membrane protein</topology>
    </subcellularLocation>
</comment>
<keyword evidence="5 8" id="KW-0472">Membrane</keyword>
<dbReference type="SUPFAM" id="SSF161070">
    <property type="entry name" value="SNF-like"/>
    <property type="match status" value="1"/>
</dbReference>
<keyword evidence="6" id="KW-0915">Sodium</keyword>
<keyword evidence="3 8" id="KW-0812">Transmembrane</keyword>
<dbReference type="InterPro" id="IPR000175">
    <property type="entry name" value="Na/ntran_symport"/>
</dbReference>
<dbReference type="GO" id="GO:0035725">
    <property type="term" value="P:sodium ion transmembrane transport"/>
    <property type="evidence" value="ECO:0007669"/>
    <property type="project" value="TreeGrafter"/>
</dbReference>
<dbReference type="GO" id="GO:0005886">
    <property type="term" value="C:plasma membrane"/>
    <property type="evidence" value="ECO:0007669"/>
    <property type="project" value="TreeGrafter"/>
</dbReference>
<keyword evidence="6" id="KW-0479">Metal-binding</keyword>
<evidence type="ECO:0000256" key="7">
    <source>
        <dbReference type="PIRSR" id="PIRSR600175-2"/>
    </source>
</evidence>
<organism evidence="9 10">
    <name type="scientific">Mizuhopecten yessoensis</name>
    <name type="common">Japanese scallop</name>
    <name type="synonym">Patinopecten yessoensis</name>
    <dbReference type="NCBI Taxonomy" id="6573"/>
    <lineage>
        <taxon>Eukaryota</taxon>
        <taxon>Metazoa</taxon>
        <taxon>Spiralia</taxon>
        <taxon>Lophotrochozoa</taxon>
        <taxon>Mollusca</taxon>
        <taxon>Bivalvia</taxon>
        <taxon>Autobranchia</taxon>
        <taxon>Pteriomorphia</taxon>
        <taxon>Pectinida</taxon>
        <taxon>Pectinoidea</taxon>
        <taxon>Pectinidae</taxon>
        <taxon>Mizuhopecten</taxon>
    </lineage>
</organism>
<dbReference type="Proteomes" id="UP000242188">
    <property type="component" value="Unassembled WGS sequence"/>
</dbReference>
<reference evidence="9 10" key="1">
    <citation type="journal article" date="2017" name="Nat. Ecol. Evol.">
        <title>Scallop genome provides insights into evolution of bilaterian karyotype and development.</title>
        <authorList>
            <person name="Wang S."/>
            <person name="Zhang J."/>
            <person name="Jiao W."/>
            <person name="Li J."/>
            <person name="Xun X."/>
            <person name="Sun Y."/>
            <person name="Guo X."/>
            <person name="Huan P."/>
            <person name="Dong B."/>
            <person name="Zhang L."/>
            <person name="Hu X."/>
            <person name="Sun X."/>
            <person name="Wang J."/>
            <person name="Zhao C."/>
            <person name="Wang Y."/>
            <person name="Wang D."/>
            <person name="Huang X."/>
            <person name="Wang R."/>
            <person name="Lv J."/>
            <person name="Li Y."/>
            <person name="Zhang Z."/>
            <person name="Liu B."/>
            <person name="Lu W."/>
            <person name="Hui Y."/>
            <person name="Liang J."/>
            <person name="Zhou Z."/>
            <person name="Hou R."/>
            <person name="Li X."/>
            <person name="Liu Y."/>
            <person name="Li H."/>
            <person name="Ning X."/>
            <person name="Lin Y."/>
            <person name="Zhao L."/>
            <person name="Xing Q."/>
            <person name="Dou J."/>
            <person name="Li Y."/>
            <person name="Mao J."/>
            <person name="Guo H."/>
            <person name="Dou H."/>
            <person name="Li T."/>
            <person name="Mu C."/>
            <person name="Jiang W."/>
            <person name="Fu Q."/>
            <person name="Fu X."/>
            <person name="Miao Y."/>
            <person name="Liu J."/>
            <person name="Yu Q."/>
            <person name="Li R."/>
            <person name="Liao H."/>
            <person name="Li X."/>
            <person name="Kong Y."/>
            <person name="Jiang Z."/>
            <person name="Chourrout D."/>
            <person name="Li R."/>
            <person name="Bao Z."/>
        </authorList>
    </citation>
    <scope>NUCLEOTIDE SEQUENCE [LARGE SCALE GENOMIC DNA]</scope>
    <source>
        <strain evidence="9 10">PY_sf001</strain>
    </source>
</reference>
<name>A0A210R483_MIZYE</name>
<evidence type="ECO:0000256" key="6">
    <source>
        <dbReference type="PIRSR" id="PIRSR600175-1"/>
    </source>
</evidence>
<feature type="transmembrane region" description="Helical" evidence="8">
    <location>
        <begin position="85"/>
        <end position="110"/>
    </location>
</feature>
<dbReference type="PANTHER" id="PTHR11616">
    <property type="entry name" value="SODIUM/CHLORIDE DEPENDENT TRANSPORTER"/>
    <property type="match status" value="1"/>
</dbReference>
<evidence type="ECO:0000256" key="8">
    <source>
        <dbReference type="SAM" id="Phobius"/>
    </source>
</evidence>
<evidence type="ECO:0000256" key="3">
    <source>
        <dbReference type="ARBA" id="ARBA00022692"/>
    </source>
</evidence>
<dbReference type="GO" id="GO:0046872">
    <property type="term" value="F:metal ion binding"/>
    <property type="evidence" value="ECO:0007669"/>
    <property type="project" value="UniProtKB-KW"/>
</dbReference>
<dbReference type="GO" id="GO:0006865">
    <property type="term" value="P:amino acid transport"/>
    <property type="evidence" value="ECO:0007669"/>
    <property type="project" value="TreeGrafter"/>
</dbReference>
<dbReference type="OrthoDB" id="6138645at2759"/>
<keyword evidence="10" id="KW-1185">Reference proteome</keyword>
<dbReference type="STRING" id="6573.A0A210R483"/>
<dbReference type="PRINTS" id="PR00176">
    <property type="entry name" value="NANEUSMPORT"/>
</dbReference>
<feature type="transmembrane region" description="Helical" evidence="8">
    <location>
        <begin position="44"/>
        <end position="64"/>
    </location>
</feature>
<protein>
    <submittedName>
        <fullName evidence="9">Sodium-dependent dopamine transporter</fullName>
    </submittedName>
</protein>
<keyword evidence="7" id="KW-1015">Disulfide bond</keyword>
<evidence type="ECO:0000256" key="5">
    <source>
        <dbReference type="ARBA" id="ARBA00023136"/>
    </source>
</evidence>
<evidence type="ECO:0000313" key="10">
    <source>
        <dbReference type="Proteomes" id="UP000242188"/>
    </source>
</evidence>
<dbReference type="PROSITE" id="PS50267">
    <property type="entry name" value="NA_NEUROTRAN_SYMP_3"/>
    <property type="match status" value="1"/>
</dbReference>
<evidence type="ECO:0000256" key="4">
    <source>
        <dbReference type="ARBA" id="ARBA00022989"/>
    </source>
</evidence>